<dbReference type="NCBIfam" id="NF045797">
    <property type="entry name" value="DsrO"/>
    <property type="match status" value="1"/>
</dbReference>
<dbReference type="GO" id="GO:0051539">
    <property type="term" value="F:4 iron, 4 sulfur cluster binding"/>
    <property type="evidence" value="ECO:0007669"/>
    <property type="project" value="UniProtKB-KW"/>
</dbReference>
<evidence type="ECO:0000256" key="8">
    <source>
        <dbReference type="SAM" id="SignalP"/>
    </source>
</evidence>
<dbReference type="InterPro" id="IPR017896">
    <property type="entry name" value="4Fe4S_Fe-S-bd"/>
</dbReference>
<organism evidence="10 11">
    <name type="scientific">Desulfomarina profundi</name>
    <dbReference type="NCBI Taxonomy" id="2772557"/>
    <lineage>
        <taxon>Bacteria</taxon>
        <taxon>Pseudomonadati</taxon>
        <taxon>Thermodesulfobacteriota</taxon>
        <taxon>Desulfobulbia</taxon>
        <taxon>Desulfobulbales</taxon>
        <taxon>Desulfobulbaceae</taxon>
        <taxon>Desulfomarina</taxon>
    </lineage>
</organism>
<evidence type="ECO:0000313" key="11">
    <source>
        <dbReference type="Proteomes" id="UP000826725"/>
    </source>
</evidence>
<dbReference type="PANTHER" id="PTHR43177">
    <property type="entry name" value="PROTEIN NRFC"/>
    <property type="match status" value="1"/>
</dbReference>
<feature type="region of interest" description="Disordered" evidence="7">
    <location>
        <begin position="32"/>
        <end position="60"/>
    </location>
</feature>
<evidence type="ECO:0000256" key="6">
    <source>
        <dbReference type="ARBA" id="ARBA00023014"/>
    </source>
</evidence>
<keyword evidence="6" id="KW-0411">Iron-sulfur</keyword>
<gene>
    <name evidence="10" type="ORF">DGMP_25040</name>
</gene>
<dbReference type="KEGG" id="dbk:DGMP_25040"/>
<keyword evidence="3" id="KW-0004">4Fe-4S</keyword>
<dbReference type="AlphaFoldDB" id="A0A8D5FUX4"/>
<keyword evidence="8" id="KW-0732">Signal</keyword>
<name>A0A8D5FUX4_9BACT</name>
<evidence type="ECO:0000259" key="9">
    <source>
        <dbReference type="PROSITE" id="PS51379"/>
    </source>
</evidence>
<dbReference type="InterPro" id="IPR017900">
    <property type="entry name" value="4Fe4S_Fe_S_CS"/>
</dbReference>
<dbReference type="PANTHER" id="PTHR43177:SF3">
    <property type="entry name" value="PROTEIN NRFC HOMOLOG"/>
    <property type="match status" value="1"/>
</dbReference>
<sequence length="280" mass="31084">MDKQRRKFLKMAGATALAGISAPAVVKLTSSPALASSGHGAPAEHGAAEEGHMAPAHGTEEAPKGVRLGMVIDMRKLYGKPELMEKAIAACNKVHNIPQIDSKKSEIKWIWEMPFENVFPEHSSYHASKTREENDFLVLCNHCDNPPCVRVCPTKATFVNKENGIVAMDFHRCIGCRFCMMGCPYGARSFNWENPRPYIKEYNPDFPTRMRGVVEKCNFCGERLALGKEPACLEAVKESGAIVFGDLNDPESEIRKVLEKENTIQRKPSLGTKPSVFYIV</sequence>
<dbReference type="GO" id="GO:0046872">
    <property type="term" value="F:metal ion binding"/>
    <property type="evidence" value="ECO:0007669"/>
    <property type="project" value="UniProtKB-KW"/>
</dbReference>
<dbReference type="InterPro" id="IPR050954">
    <property type="entry name" value="ET_IronSulfur_Cluster-Binding"/>
</dbReference>
<evidence type="ECO:0000256" key="2">
    <source>
        <dbReference type="ARBA" id="ARBA00011771"/>
    </source>
</evidence>
<feature type="compositionally biased region" description="Low complexity" evidence="7">
    <location>
        <begin position="35"/>
        <end position="45"/>
    </location>
</feature>
<evidence type="ECO:0000256" key="4">
    <source>
        <dbReference type="ARBA" id="ARBA00022723"/>
    </source>
</evidence>
<dbReference type="NCBIfam" id="TIGR01409">
    <property type="entry name" value="TAT_signal_seq"/>
    <property type="match status" value="1"/>
</dbReference>
<protein>
    <submittedName>
        <fullName evidence="10">4Fe-4S ferredoxin</fullName>
    </submittedName>
</protein>
<comment type="subcellular location">
    <subcellularLocation>
        <location evidence="1">Cell envelope</location>
    </subcellularLocation>
</comment>
<dbReference type="GO" id="GO:0030313">
    <property type="term" value="C:cell envelope"/>
    <property type="evidence" value="ECO:0007669"/>
    <property type="project" value="UniProtKB-SubCell"/>
</dbReference>
<proteinExistence type="predicted"/>
<dbReference type="Pfam" id="PF13247">
    <property type="entry name" value="Fer4_11"/>
    <property type="match status" value="1"/>
</dbReference>
<comment type="subunit">
    <text evidence="2">Heterodimer of a large and a small subunit.</text>
</comment>
<evidence type="ECO:0000256" key="3">
    <source>
        <dbReference type="ARBA" id="ARBA00022485"/>
    </source>
</evidence>
<evidence type="ECO:0000256" key="1">
    <source>
        <dbReference type="ARBA" id="ARBA00004196"/>
    </source>
</evidence>
<dbReference type="CDD" id="cd10551">
    <property type="entry name" value="PsrB"/>
    <property type="match status" value="1"/>
</dbReference>
<reference evidence="10" key="1">
    <citation type="submission" date="2020-09" db="EMBL/GenBank/DDBJ databases">
        <title>Desulfogranum mesoprofundum gen. nov., sp. nov., a novel mesophilic, sulfate-reducing chemolithoautotroph isolated from a deep-sea hydrothermal vent chimney in the Suiyo Seamount.</title>
        <authorList>
            <person name="Hashimoto Y."/>
            <person name="Nakagawa S."/>
        </authorList>
    </citation>
    <scope>NUCLEOTIDE SEQUENCE</scope>
    <source>
        <strain evidence="10">KT2</strain>
    </source>
</reference>
<feature type="signal peptide" evidence="8">
    <location>
        <begin position="1"/>
        <end position="35"/>
    </location>
</feature>
<feature type="domain" description="4Fe-4S ferredoxin-type" evidence="9">
    <location>
        <begin position="130"/>
        <end position="162"/>
    </location>
</feature>
<keyword evidence="11" id="KW-1185">Reference proteome</keyword>
<feature type="domain" description="4Fe-4S ferredoxin-type" evidence="9">
    <location>
        <begin position="164"/>
        <end position="193"/>
    </location>
</feature>
<evidence type="ECO:0000256" key="5">
    <source>
        <dbReference type="ARBA" id="ARBA00023004"/>
    </source>
</evidence>
<feature type="chain" id="PRO_5034460795" evidence="8">
    <location>
        <begin position="36"/>
        <end position="280"/>
    </location>
</feature>
<keyword evidence="5" id="KW-0408">Iron</keyword>
<dbReference type="RefSeq" id="WP_228854231.1">
    <property type="nucleotide sequence ID" value="NZ_AP024086.1"/>
</dbReference>
<feature type="compositionally biased region" description="Basic and acidic residues" evidence="7">
    <location>
        <begin position="46"/>
        <end position="60"/>
    </location>
</feature>
<dbReference type="EMBL" id="AP024086">
    <property type="protein sequence ID" value="BCL61811.1"/>
    <property type="molecule type" value="Genomic_DNA"/>
</dbReference>
<accession>A0A8D5FUX4</accession>
<evidence type="ECO:0000256" key="7">
    <source>
        <dbReference type="SAM" id="MobiDB-lite"/>
    </source>
</evidence>
<dbReference type="PROSITE" id="PS51318">
    <property type="entry name" value="TAT"/>
    <property type="match status" value="1"/>
</dbReference>
<dbReference type="Proteomes" id="UP000826725">
    <property type="component" value="Chromosome"/>
</dbReference>
<keyword evidence="4" id="KW-0479">Metal-binding</keyword>
<evidence type="ECO:0000313" key="10">
    <source>
        <dbReference type="EMBL" id="BCL61811.1"/>
    </source>
</evidence>
<dbReference type="InterPro" id="IPR006311">
    <property type="entry name" value="TAT_signal"/>
</dbReference>
<dbReference type="InterPro" id="IPR054822">
    <property type="entry name" value="DsrO-like"/>
</dbReference>
<dbReference type="InterPro" id="IPR019546">
    <property type="entry name" value="TAT_signal_bac_arc"/>
</dbReference>
<dbReference type="PROSITE" id="PS00198">
    <property type="entry name" value="4FE4S_FER_1"/>
    <property type="match status" value="1"/>
</dbReference>
<dbReference type="PROSITE" id="PS51379">
    <property type="entry name" value="4FE4S_FER_2"/>
    <property type="match status" value="2"/>
</dbReference>